<accession>A0AAD7U7I6</accession>
<dbReference type="GO" id="GO:0005737">
    <property type="term" value="C:cytoplasm"/>
    <property type="evidence" value="ECO:0007669"/>
    <property type="project" value="TreeGrafter"/>
</dbReference>
<organism evidence="1 2">
    <name type="scientific">Chrysophaeum taylorii</name>
    <dbReference type="NCBI Taxonomy" id="2483200"/>
    <lineage>
        <taxon>Eukaryota</taxon>
        <taxon>Sar</taxon>
        <taxon>Stramenopiles</taxon>
        <taxon>Ochrophyta</taxon>
        <taxon>Pelagophyceae</taxon>
        <taxon>Pelagomonadales</taxon>
        <taxon>Pelagomonadaceae</taxon>
        <taxon>Chrysophaeum</taxon>
    </lineage>
</organism>
<keyword evidence="2" id="KW-1185">Reference proteome</keyword>
<dbReference type="InterPro" id="IPR038586">
    <property type="entry name" value="Tctex-1-like_sf"/>
</dbReference>
<dbReference type="GO" id="GO:0045505">
    <property type="term" value="F:dynein intermediate chain binding"/>
    <property type="evidence" value="ECO:0007669"/>
    <property type="project" value="TreeGrafter"/>
</dbReference>
<reference evidence="1" key="1">
    <citation type="submission" date="2023-01" db="EMBL/GenBank/DDBJ databases">
        <title>Metagenome sequencing of chrysophaentin producing Chrysophaeum taylorii.</title>
        <authorList>
            <person name="Davison J."/>
            <person name="Bewley C."/>
        </authorList>
    </citation>
    <scope>NUCLEOTIDE SEQUENCE</scope>
    <source>
        <strain evidence="1">NIES-1699</strain>
    </source>
</reference>
<dbReference type="PANTHER" id="PTHR21255">
    <property type="entry name" value="T-COMPLEX-ASSOCIATED-TESTIS-EXPRESSED 1/ DYNEIN LIGHT CHAIN"/>
    <property type="match status" value="1"/>
</dbReference>
<evidence type="ECO:0000313" key="1">
    <source>
        <dbReference type="EMBL" id="KAJ8599666.1"/>
    </source>
</evidence>
<sequence>MNDDALADSTWQNSEELAFIPEQVEPLLTSVLASVLANEVYDDAKVPLWIDSICDKSMATLANLHKPFKYAVTCVIVQKNGAGIHTAHSCYWDVSNDNCARVAYPLANKREVQDSRMYCILTCFGVAF</sequence>
<proteinExistence type="predicted"/>
<dbReference type="CDD" id="cd21455">
    <property type="entry name" value="DLC-like_DYNLT1_DYNLT3"/>
    <property type="match status" value="1"/>
</dbReference>
<dbReference type="AlphaFoldDB" id="A0AAD7U7I6"/>
<comment type="caution">
    <text evidence="1">The sequence shown here is derived from an EMBL/GenBank/DDBJ whole genome shotgun (WGS) entry which is preliminary data.</text>
</comment>
<dbReference type="Proteomes" id="UP001230188">
    <property type="component" value="Unassembled WGS sequence"/>
</dbReference>
<gene>
    <name evidence="1" type="ORF">CTAYLR_005417</name>
</gene>
<protein>
    <recommendedName>
        <fullName evidence="3">Dynein light chain Tctex-type 1</fullName>
    </recommendedName>
</protein>
<dbReference type="Pfam" id="PF03645">
    <property type="entry name" value="Tctex-1"/>
    <property type="match status" value="1"/>
</dbReference>
<evidence type="ECO:0008006" key="3">
    <source>
        <dbReference type="Google" id="ProtNLM"/>
    </source>
</evidence>
<dbReference type="PANTHER" id="PTHR21255:SF4">
    <property type="entry name" value="DYNEIN LIGHT CHAIN TCTEX-TYPE"/>
    <property type="match status" value="1"/>
</dbReference>
<dbReference type="EMBL" id="JAQMWT010000551">
    <property type="protein sequence ID" value="KAJ8599666.1"/>
    <property type="molecule type" value="Genomic_DNA"/>
</dbReference>
<dbReference type="GO" id="GO:0007018">
    <property type="term" value="P:microtubule-based movement"/>
    <property type="evidence" value="ECO:0007669"/>
    <property type="project" value="TreeGrafter"/>
</dbReference>
<name>A0AAD7U7I6_9STRA</name>
<dbReference type="GO" id="GO:0005868">
    <property type="term" value="C:cytoplasmic dynein complex"/>
    <property type="evidence" value="ECO:0007669"/>
    <property type="project" value="TreeGrafter"/>
</dbReference>
<evidence type="ECO:0000313" key="2">
    <source>
        <dbReference type="Proteomes" id="UP001230188"/>
    </source>
</evidence>
<dbReference type="Gene3D" id="3.30.1140.40">
    <property type="entry name" value="Tctex-1"/>
    <property type="match status" value="1"/>
</dbReference>
<dbReference type="InterPro" id="IPR005334">
    <property type="entry name" value="Tctex-1-like"/>
</dbReference>